<evidence type="ECO:0000256" key="2">
    <source>
        <dbReference type="ARBA" id="ARBA00023002"/>
    </source>
</evidence>
<dbReference type="InterPro" id="IPR016162">
    <property type="entry name" value="Ald_DH_N"/>
</dbReference>
<dbReference type="SUPFAM" id="SSF53720">
    <property type="entry name" value="ALDH-like"/>
    <property type="match status" value="1"/>
</dbReference>
<keyword evidence="2 4" id="KW-0560">Oxidoreductase</keyword>
<keyword evidence="7" id="KW-1185">Reference proteome</keyword>
<proteinExistence type="inferred from homology"/>
<dbReference type="InterPro" id="IPR015590">
    <property type="entry name" value="Aldehyde_DH_dom"/>
</dbReference>
<dbReference type="FunFam" id="3.40.309.10:FF:000012">
    <property type="entry name" value="Betaine aldehyde dehydrogenase"/>
    <property type="match status" value="1"/>
</dbReference>
<dbReference type="Gene3D" id="3.40.605.10">
    <property type="entry name" value="Aldehyde Dehydrogenase, Chain A, domain 1"/>
    <property type="match status" value="1"/>
</dbReference>
<name>A0A1Y2CCM4_9BASI</name>
<accession>A0A1Y2CCM4</accession>
<sequence length="477" mass="51690">MRPHCHETRLFIDNQHCSSSKEETFRLCNPCTEEHLADIAIALKEDVDRAVECAQKAQPAWAALPVQQRAAHLNRLADLLDREATKINEVSSTRLGEGARTTADPRIQLDAICMGKPSVLGESSLLTPGQVGLSVRQPFGVCGDAILPWNVPITMQLAAVAAGNTLILKSSEKAPLSAAFVGHLIAEAGFPPGVIQILSGGGATGKLLAEHMHIRKISFTGSVRTGRLVAQAAAASNLKNVSLELGGKSPTLVFPDADLRKAIPACSQSIQFNSGQACIAGSRIYVHESISHEFIKEFKKVFGTYQHGDPLDKSTTLGPIADEIQVKKVVEYIEIGKRDGKLEMGGVRVESKGFFIEPTVFLNVPDHSKINVEEIFGPVVIIHTFKHEHEAIKRANDTEYGLYASIFTRDVDRALRVSKALEAGTVTVNTAAPTVSQELPFGGWKGSGMGREVGIDAVKRWTEEKTILIKVDEKHEC</sequence>
<dbReference type="Proteomes" id="UP000193467">
    <property type="component" value="Unassembled WGS sequence"/>
</dbReference>
<gene>
    <name evidence="6" type="ORF">BCR35DRAFT_319795</name>
</gene>
<evidence type="ECO:0000313" key="7">
    <source>
        <dbReference type="Proteomes" id="UP000193467"/>
    </source>
</evidence>
<dbReference type="AlphaFoldDB" id="A0A1Y2CCM4"/>
<comment type="similarity">
    <text evidence="1 4">Belongs to the aldehyde dehydrogenase family.</text>
</comment>
<evidence type="ECO:0000256" key="4">
    <source>
        <dbReference type="RuleBase" id="RU003345"/>
    </source>
</evidence>
<dbReference type="STRING" id="106004.A0A1Y2CCM4"/>
<comment type="caution">
    <text evidence="6">The sequence shown here is derived from an EMBL/GenBank/DDBJ whole genome shotgun (WGS) entry which is preliminary data.</text>
</comment>
<protein>
    <submittedName>
        <fullName evidence="6">Betaine-aldehyde dehydrogenase</fullName>
    </submittedName>
</protein>
<dbReference type="PROSITE" id="PS00687">
    <property type="entry name" value="ALDEHYDE_DEHYDR_GLU"/>
    <property type="match status" value="1"/>
</dbReference>
<evidence type="ECO:0000256" key="1">
    <source>
        <dbReference type="ARBA" id="ARBA00009986"/>
    </source>
</evidence>
<evidence type="ECO:0000256" key="3">
    <source>
        <dbReference type="PROSITE-ProRule" id="PRU10007"/>
    </source>
</evidence>
<dbReference type="GO" id="GO:0016620">
    <property type="term" value="F:oxidoreductase activity, acting on the aldehyde or oxo group of donors, NAD or NADP as acceptor"/>
    <property type="evidence" value="ECO:0007669"/>
    <property type="project" value="InterPro"/>
</dbReference>
<dbReference type="EMBL" id="MCGR01000125">
    <property type="protein sequence ID" value="ORY44647.1"/>
    <property type="molecule type" value="Genomic_DNA"/>
</dbReference>
<reference evidence="6 7" key="1">
    <citation type="submission" date="2016-07" db="EMBL/GenBank/DDBJ databases">
        <title>Pervasive Adenine N6-methylation of Active Genes in Fungi.</title>
        <authorList>
            <consortium name="DOE Joint Genome Institute"/>
            <person name="Mondo S.J."/>
            <person name="Dannebaum R.O."/>
            <person name="Kuo R.C."/>
            <person name="Labutti K."/>
            <person name="Haridas S."/>
            <person name="Kuo A."/>
            <person name="Salamov A."/>
            <person name="Ahrendt S.R."/>
            <person name="Lipzen A."/>
            <person name="Sullivan W."/>
            <person name="Andreopoulos W.B."/>
            <person name="Clum A."/>
            <person name="Lindquist E."/>
            <person name="Daum C."/>
            <person name="Ramamoorthy G.K."/>
            <person name="Gryganskyi A."/>
            <person name="Culley D."/>
            <person name="Magnuson J.K."/>
            <person name="James T.Y."/>
            <person name="O'Malley M.A."/>
            <person name="Stajich J.E."/>
            <person name="Spatafora J.W."/>
            <person name="Visel A."/>
            <person name="Grigoriev I.V."/>
        </authorList>
    </citation>
    <scope>NUCLEOTIDE SEQUENCE [LARGE SCALE GENOMIC DNA]</scope>
    <source>
        <strain evidence="6 7">62-1032</strain>
    </source>
</reference>
<organism evidence="6 7">
    <name type="scientific">Leucosporidium creatinivorum</name>
    <dbReference type="NCBI Taxonomy" id="106004"/>
    <lineage>
        <taxon>Eukaryota</taxon>
        <taxon>Fungi</taxon>
        <taxon>Dikarya</taxon>
        <taxon>Basidiomycota</taxon>
        <taxon>Pucciniomycotina</taxon>
        <taxon>Microbotryomycetes</taxon>
        <taxon>Leucosporidiales</taxon>
        <taxon>Leucosporidium</taxon>
    </lineage>
</organism>
<dbReference type="InterPro" id="IPR016161">
    <property type="entry name" value="Ald_DH/histidinol_DH"/>
</dbReference>
<feature type="active site" evidence="3">
    <location>
        <position position="244"/>
    </location>
</feature>
<dbReference type="FunFam" id="3.40.605.10:FF:000007">
    <property type="entry name" value="NAD/NADP-dependent betaine aldehyde dehydrogenase"/>
    <property type="match status" value="1"/>
</dbReference>
<dbReference type="OrthoDB" id="310895at2759"/>
<dbReference type="PANTHER" id="PTHR11699">
    <property type="entry name" value="ALDEHYDE DEHYDROGENASE-RELATED"/>
    <property type="match status" value="1"/>
</dbReference>
<dbReference type="Gene3D" id="3.40.309.10">
    <property type="entry name" value="Aldehyde Dehydrogenase, Chain A, domain 2"/>
    <property type="match status" value="1"/>
</dbReference>
<evidence type="ECO:0000259" key="5">
    <source>
        <dbReference type="Pfam" id="PF00171"/>
    </source>
</evidence>
<evidence type="ECO:0000313" key="6">
    <source>
        <dbReference type="EMBL" id="ORY44647.1"/>
    </source>
</evidence>
<dbReference type="InParanoid" id="A0A1Y2CCM4"/>
<dbReference type="InterPro" id="IPR029510">
    <property type="entry name" value="Ald_DH_CS_GLU"/>
</dbReference>
<dbReference type="InterPro" id="IPR016163">
    <property type="entry name" value="Ald_DH_C"/>
</dbReference>
<feature type="domain" description="Aldehyde dehydrogenase" evidence="5">
    <location>
        <begin position="20"/>
        <end position="467"/>
    </location>
</feature>
<dbReference type="Pfam" id="PF00171">
    <property type="entry name" value="Aldedh"/>
    <property type="match status" value="1"/>
</dbReference>